<evidence type="ECO:0000313" key="2">
    <source>
        <dbReference type="EMBL" id="GBM80826.1"/>
    </source>
</evidence>
<evidence type="ECO:0000313" key="1">
    <source>
        <dbReference type="EMBL" id="GBM80679.1"/>
    </source>
</evidence>
<dbReference type="Proteomes" id="UP000499080">
    <property type="component" value="Unassembled WGS sequence"/>
</dbReference>
<sequence length="117" mass="13539">MENYVMNFGFSKDCPPSLRSKIVGTAILVRGGCANAFRYIIIVGTYSSNSYDYPCWQIELLEEFEKRTVTGKNIVVWKYSNFRRDTDDEPFCIIVPMPLRVIHVGRSNCWNNSENEL</sequence>
<name>A0A4Y2IVA5_ARAVE</name>
<evidence type="ECO:0000313" key="3">
    <source>
        <dbReference type="Proteomes" id="UP000499080"/>
    </source>
</evidence>
<accession>A0A4Y2IVA5</accession>
<reference evidence="2 3" key="1">
    <citation type="journal article" date="2019" name="Sci. Rep.">
        <title>Orb-weaving spider Araneus ventricosus genome elucidates the spidroin gene catalogue.</title>
        <authorList>
            <person name="Kono N."/>
            <person name="Nakamura H."/>
            <person name="Ohtoshi R."/>
            <person name="Moran D.A.P."/>
            <person name="Shinohara A."/>
            <person name="Yoshida Y."/>
            <person name="Fujiwara M."/>
            <person name="Mori M."/>
            <person name="Tomita M."/>
            <person name="Arakawa K."/>
        </authorList>
    </citation>
    <scope>NUCLEOTIDE SEQUENCE [LARGE SCALE GENOMIC DNA]</scope>
</reference>
<keyword evidence="3" id="KW-1185">Reference proteome</keyword>
<dbReference type="EMBL" id="BGPR01187250">
    <property type="protein sequence ID" value="GBM80826.1"/>
    <property type="molecule type" value="Genomic_DNA"/>
</dbReference>
<protein>
    <submittedName>
        <fullName evidence="2">Uncharacterized protein</fullName>
    </submittedName>
</protein>
<comment type="caution">
    <text evidence="2">The sequence shown here is derived from an EMBL/GenBank/DDBJ whole genome shotgun (WGS) entry which is preliminary data.</text>
</comment>
<dbReference type="AlphaFoldDB" id="A0A4Y2IVA5"/>
<proteinExistence type="predicted"/>
<gene>
    <name evidence="2" type="ORF">AVEN_171862_1</name>
    <name evidence="1" type="ORF">AVEN_17941_1</name>
</gene>
<dbReference type="EMBL" id="BGPR01187206">
    <property type="protein sequence ID" value="GBM80679.1"/>
    <property type="molecule type" value="Genomic_DNA"/>
</dbReference>
<organism evidence="2 3">
    <name type="scientific">Araneus ventricosus</name>
    <name type="common">Orbweaver spider</name>
    <name type="synonym">Epeira ventricosa</name>
    <dbReference type="NCBI Taxonomy" id="182803"/>
    <lineage>
        <taxon>Eukaryota</taxon>
        <taxon>Metazoa</taxon>
        <taxon>Ecdysozoa</taxon>
        <taxon>Arthropoda</taxon>
        <taxon>Chelicerata</taxon>
        <taxon>Arachnida</taxon>
        <taxon>Araneae</taxon>
        <taxon>Araneomorphae</taxon>
        <taxon>Entelegynae</taxon>
        <taxon>Araneoidea</taxon>
        <taxon>Araneidae</taxon>
        <taxon>Araneus</taxon>
    </lineage>
</organism>